<feature type="region of interest" description="Disordered" evidence="1">
    <location>
        <begin position="49"/>
        <end position="69"/>
    </location>
</feature>
<evidence type="ECO:0000313" key="3">
    <source>
        <dbReference type="EMBL" id="KAF4313755.1"/>
    </source>
</evidence>
<reference evidence="3" key="1">
    <citation type="submission" date="2020-04" db="EMBL/GenBank/DDBJ databases">
        <title>Genome Assembly and Annotation of Botryosphaeria dothidea sdau 11-99, a Latent Pathogen of Apple Fruit Ring Rot in China.</title>
        <authorList>
            <person name="Yu C."/>
            <person name="Diao Y."/>
            <person name="Lu Q."/>
            <person name="Zhao J."/>
            <person name="Cui S."/>
            <person name="Peng C."/>
            <person name="He B."/>
            <person name="Liu H."/>
        </authorList>
    </citation>
    <scope>NUCLEOTIDE SEQUENCE [LARGE SCALE GENOMIC DNA]</scope>
    <source>
        <strain evidence="3">Sdau11-99</strain>
    </source>
</reference>
<dbReference type="EMBL" id="WWBZ02000001">
    <property type="protein sequence ID" value="KAF4313755.1"/>
    <property type="molecule type" value="Genomic_DNA"/>
</dbReference>
<protein>
    <submittedName>
        <fullName evidence="3">Uncharacterized protein</fullName>
    </submittedName>
</protein>
<evidence type="ECO:0000256" key="2">
    <source>
        <dbReference type="SAM" id="Phobius"/>
    </source>
</evidence>
<feature type="transmembrane region" description="Helical" evidence="2">
    <location>
        <begin position="20"/>
        <end position="41"/>
    </location>
</feature>
<keyword evidence="2" id="KW-0472">Membrane</keyword>
<evidence type="ECO:0000256" key="1">
    <source>
        <dbReference type="SAM" id="MobiDB-lite"/>
    </source>
</evidence>
<organism evidence="3 4">
    <name type="scientific">Botryosphaeria dothidea</name>
    <dbReference type="NCBI Taxonomy" id="55169"/>
    <lineage>
        <taxon>Eukaryota</taxon>
        <taxon>Fungi</taxon>
        <taxon>Dikarya</taxon>
        <taxon>Ascomycota</taxon>
        <taxon>Pezizomycotina</taxon>
        <taxon>Dothideomycetes</taxon>
        <taxon>Dothideomycetes incertae sedis</taxon>
        <taxon>Botryosphaeriales</taxon>
        <taxon>Botryosphaeriaceae</taxon>
        <taxon>Botryosphaeria</taxon>
    </lineage>
</organism>
<dbReference type="Proteomes" id="UP000572817">
    <property type="component" value="Unassembled WGS sequence"/>
</dbReference>
<keyword evidence="2" id="KW-1133">Transmembrane helix</keyword>
<keyword evidence="4" id="KW-1185">Reference proteome</keyword>
<sequence>MIFGEPPPSTGGINTESAAGIGVGTAIGGILLTFIVFLLCFRRSKPRQARHDSEFPLKQSSSYGDNKGRGFSQVTSIGTWDSSANKPLPNPAGQARIPAEMSRLRSMINAHVHSYYRTSEVDLDVIDQDAIVDLMGDPPPSTEAMAPAIADSETRAPALRYLIASAIFSKISFTGHPETTFLPPEVGSCLKSINGVQDYGQAQAALFSSWRAITATMLQSMYGIGTITEDDARSHNISSALEMLDTILVRLRARRDENAQRLRDLEEILGHAANFAFLVFSHPSSWVFDWQASPAQESGSVVVFPALLQVTDENGQWLSHPQVFEAKEVVLDLIT</sequence>
<gene>
    <name evidence="3" type="ORF">GTA08_BOTSDO01466</name>
</gene>
<comment type="caution">
    <text evidence="3">The sequence shown here is derived from an EMBL/GenBank/DDBJ whole genome shotgun (WGS) entry which is preliminary data.</text>
</comment>
<proteinExistence type="predicted"/>
<accession>A0A8H4J603</accession>
<evidence type="ECO:0000313" key="4">
    <source>
        <dbReference type="Proteomes" id="UP000572817"/>
    </source>
</evidence>
<name>A0A8H4J603_9PEZI</name>
<dbReference type="AlphaFoldDB" id="A0A8H4J603"/>
<dbReference type="OrthoDB" id="5421765at2759"/>
<keyword evidence="2" id="KW-0812">Transmembrane</keyword>